<dbReference type="EMBL" id="FNED01000050">
    <property type="protein sequence ID" value="SDK36035.1"/>
    <property type="molecule type" value="Genomic_DNA"/>
</dbReference>
<reference evidence="3 5" key="1">
    <citation type="submission" date="2015-07" db="EMBL/GenBank/DDBJ databases">
        <title>Fjat-14205 dsm 2895.</title>
        <authorList>
            <person name="Liu B."/>
            <person name="Wang J."/>
            <person name="Zhu Y."/>
            <person name="Liu G."/>
            <person name="Chen Q."/>
            <person name="Chen Z."/>
            <person name="Lan J."/>
            <person name="Che J."/>
            <person name="Ge C."/>
            <person name="Shi H."/>
            <person name="Pan Z."/>
            <person name="Liu X."/>
        </authorList>
    </citation>
    <scope>NUCLEOTIDE SEQUENCE [LARGE SCALE GENOMIC DNA]</scope>
    <source>
        <strain evidence="3 5">DSM 2895</strain>
    </source>
</reference>
<protein>
    <submittedName>
        <fullName evidence="3">PadR family transcriptional regulator</fullName>
    </submittedName>
    <submittedName>
        <fullName evidence="4">Transcriptional regulator PadR-like family protein</fullName>
    </submittedName>
</protein>
<proteinExistence type="predicted"/>
<dbReference type="Proteomes" id="UP000182836">
    <property type="component" value="Unassembled WGS sequence"/>
</dbReference>
<dbReference type="STRING" id="47500.AF333_01355"/>
<evidence type="ECO:0000313" key="3">
    <source>
        <dbReference type="EMBL" id="KON99393.1"/>
    </source>
</evidence>
<reference evidence="4 6" key="2">
    <citation type="submission" date="2016-10" db="EMBL/GenBank/DDBJ databases">
        <authorList>
            <person name="de Groot N.N."/>
        </authorList>
    </citation>
    <scope>NUCLEOTIDE SEQUENCE [LARGE SCALE GENOMIC DNA]</scope>
    <source>
        <strain evidence="4 6">DSM 2895</strain>
    </source>
</reference>
<accession>A0A0M0HBB1</accession>
<dbReference type="AlphaFoldDB" id="A0A0M0HBB1"/>
<gene>
    <name evidence="3" type="ORF">AF333_01355</name>
    <name evidence="2" type="ORF">AF333_06980</name>
    <name evidence="4" type="ORF">SAMN04487909_15060</name>
</gene>
<dbReference type="InterPro" id="IPR005149">
    <property type="entry name" value="Tscrpt_reg_PadR_N"/>
</dbReference>
<dbReference type="Gene3D" id="1.10.10.10">
    <property type="entry name" value="Winged helix-like DNA-binding domain superfamily/Winged helix DNA-binding domain"/>
    <property type="match status" value="1"/>
</dbReference>
<dbReference type="Pfam" id="PF03551">
    <property type="entry name" value="PadR"/>
    <property type="match status" value="1"/>
</dbReference>
<sequence length="107" mass="12400">MNRHKLLPLTETMSYIMLALQEPAHGYVIMQKVEEMSDGDVRIAAGTLYGAIENLMKHKLIERVETEDARRKVYVLTDKGREILQLDMQRMQHIIDVYKGGNINEEI</sequence>
<dbReference type="RefSeq" id="WP_043070825.1">
    <property type="nucleotide sequence ID" value="NZ_FNED01000050.1"/>
</dbReference>
<evidence type="ECO:0000313" key="2">
    <source>
        <dbReference type="EMBL" id="KON95259.1"/>
    </source>
</evidence>
<evidence type="ECO:0000259" key="1">
    <source>
        <dbReference type="Pfam" id="PF03551"/>
    </source>
</evidence>
<dbReference type="PANTHER" id="PTHR33169">
    <property type="entry name" value="PADR-FAMILY TRANSCRIPTIONAL REGULATOR"/>
    <property type="match status" value="1"/>
</dbReference>
<dbReference type="InterPro" id="IPR036390">
    <property type="entry name" value="WH_DNA-bd_sf"/>
</dbReference>
<dbReference type="InterPro" id="IPR036388">
    <property type="entry name" value="WH-like_DNA-bd_sf"/>
</dbReference>
<name>A0A0M0HBB1_ANEMI</name>
<dbReference type="InterPro" id="IPR052509">
    <property type="entry name" value="Metal_resp_DNA-bind_regulator"/>
</dbReference>
<dbReference type="EMBL" id="LGUG01000002">
    <property type="protein sequence ID" value="KON99393.1"/>
    <property type="molecule type" value="Genomic_DNA"/>
</dbReference>
<dbReference type="PANTHER" id="PTHR33169:SF13">
    <property type="entry name" value="PADR-FAMILY TRANSCRIPTIONAL REGULATOR"/>
    <property type="match status" value="1"/>
</dbReference>
<organism evidence="3 5">
    <name type="scientific">Aneurinibacillus migulanus</name>
    <name type="common">Bacillus migulanus</name>
    <dbReference type="NCBI Taxonomy" id="47500"/>
    <lineage>
        <taxon>Bacteria</taxon>
        <taxon>Bacillati</taxon>
        <taxon>Bacillota</taxon>
        <taxon>Bacilli</taxon>
        <taxon>Bacillales</taxon>
        <taxon>Paenibacillaceae</taxon>
        <taxon>Aneurinibacillus group</taxon>
        <taxon>Aneurinibacillus</taxon>
    </lineage>
</organism>
<evidence type="ECO:0000313" key="4">
    <source>
        <dbReference type="EMBL" id="SDK36035.1"/>
    </source>
</evidence>
<dbReference type="PATRIC" id="fig|47500.12.peg.5443"/>
<dbReference type="GeneID" id="42304941"/>
<keyword evidence="5" id="KW-1185">Reference proteome</keyword>
<feature type="domain" description="Transcription regulator PadR N-terminal" evidence="1">
    <location>
        <begin position="19"/>
        <end position="85"/>
    </location>
</feature>
<evidence type="ECO:0000313" key="5">
    <source>
        <dbReference type="Proteomes" id="UP000037269"/>
    </source>
</evidence>
<dbReference type="Proteomes" id="UP000037269">
    <property type="component" value="Unassembled WGS sequence"/>
</dbReference>
<dbReference type="SUPFAM" id="SSF46785">
    <property type="entry name" value="Winged helix' DNA-binding domain"/>
    <property type="match status" value="1"/>
</dbReference>
<dbReference type="EMBL" id="LGUG01000004">
    <property type="protein sequence ID" value="KON95259.1"/>
    <property type="molecule type" value="Genomic_DNA"/>
</dbReference>
<evidence type="ECO:0000313" key="6">
    <source>
        <dbReference type="Proteomes" id="UP000182836"/>
    </source>
</evidence>